<comment type="subcellular location">
    <subcellularLocation>
        <location evidence="1">Membrane</location>
        <topology evidence="1">Multi-pass membrane protein</topology>
    </subcellularLocation>
</comment>
<dbReference type="GeneID" id="25290523"/>
<proteinExistence type="inferred from homology"/>
<evidence type="ECO:0000256" key="7">
    <source>
        <dbReference type="SAM" id="Phobius"/>
    </source>
</evidence>
<feature type="transmembrane region" description="Helical" evidence="7">
    <location>
        <begin position="62"/>
        <end position="90"/>
    </location>
</feature>
<dbReference type="InterPro" id="IPR020846">
    <property type="entry name" value="MFS_dom"/>
</dbReference>
<keyword evidence="4 7" id="KW-1133">Transmembrane helix</keyword>
<dbReference type="EMBL" id="KN847476">
    <property type="protein sequence ID" value="KIX07798.1"/>
    <property type="molecule type" value="Genomic_DNA"/>
</dbReference>
<name>A0A0D2HBJ2_9EURO</name>
<evidence type="ECO:0000313" key="10">
    <source>
        <dbReference type="Proteomes" id="UP000053617"/>
    </source>
</evidence>
<dbReference type="VEuPathDB" id="FungiDB:Z518_02452"/>
<feature type="transmembrane region" description="Helical" evidence="7">
    <location>
        <begin position="189"/>
        <end position="208"/>
    </location>
</feature>
<dbReference type="Proteomes" id="UP000053617">
    <property type="component" value="Unassembled WGS sequence"/>
</dbReference>
<keyword evidence="3 7" id="KW-0812">Transmembrane</keyword>
<accession>A0A0D2HBJ2</accession>
<feature type="transmembrane region" description="Helical" evidence="7">
    <location>
        <begin position="392"/>
        <end position="414"/>
    </location>
</feature>
<evidence type="ECO:0000313" key="9">
    <source>
        <dbReference type="EMBL" id="KIX07798.1"/>
    </source>
</evidence>
<feature type="transmembrane region" description="Helical" evidence="7">
    <location>
        <begin position="262"/>
        <end position="284"/>
    </location>
</feature>
<protein>
    <recommendedName>
        <fullName evidence="8">Major facilitator superfamily (MFS) profile domain-containing protein</fullName>
    </recommendedName>
</protein>
<reference evidence="9 10" key="1">
    <citation type="submission" date="2015-01" db="EMBL/GenBank/DDBJ databases">
        <title>The Genome Sequence of Rhinocladiella mackenzie CBS 650.93.</title>
        <authorList>
            <consortium name="The Broad Institute Genomics Platform"/>
            <person name="Cuomo C."/>
            <person name="de Hoog S."/>
            <person name="Gorbushina A."/>
            <person name="Stielow B."/>
            <person name="Teixiera M."/>
            <person name="Abouelleil A."/>
            <person name="Chapman S.B."/>
            <person name="Priest M."/>
            <person name="Young S.K."/>
            <person name="Wortman J."/>
            <person name="Nusbaum C."/>
            <person name="Birren B."/>
        </authorList>
    </citation>
    <scope>NUCLEOTIDE SEQUENCE [LARGE SCALE GENOMIC DNA]</scope>
    <source>
        <strain evidence="9 10">CBS 650.93</strain>
    </source>
</reference>
<feature type="region of interest" description="Disordered" evidence="6">
    <location>
        <begin position="1"/>
        <end position="52"/>
    </location>
</feature>
<dbReference type="OrthoDB" id="10021397at2759"/>
<dbReference type="Gene3D" id="1.20.1720.10">
    <property type="entry name" value="Multidrug resistance protein D"/>
    <property type="match status" value="1"/>
</dbReference>
<dbReference type="FunFam" id="1.20.1250.20:FF:000196">
    <property type="entry name" value="MFS toxin efflux pump (AflT)"/>
    <property type="match status" value="1"/>
</dbReference>
<dbReference type="InterPro" id="IPR011701">
    <property type="entry name" value="MFS"/>
</dbReference>
<feature type="domain" description="Major facilitator superfamily (MFS) profile" evidence="8">
    <location>
        <begin position="67"/>
        <end position="557"/>
    </location>
</feature>
<evidence type="ECO:0000256" key="4">
    <source>
        <dbReference type="ARBA" id="ARBA00022989"/>
    </source>
</evidence>
<organism evidence="9 10">
    <name type="scientific">Rhinocladiella mackenziei CBS 650.93</name>
    <dbReference type="NCBI Taxonomy" id="1442369"/>
    <lineage>
        <taxon>Eukaryota</taxon>
        <taxon>Fungi</taxon>
        <taxon>Dikarya</taxon>
        <taxon>Ascomycota</taxon>
        <taxon>Pezizomycotina</taxon>
        <taxon>Eurotiomycetes</taxon>
        <taxon>Chaetothyriomycetidae</taxon>
        <taxon>Chaetothyriales</taxon>
        <taxon>Herpotrichiellaceae</taxon>
        <taxon>Rhinocladiella</taxon>
    </lineage>
</organism>
<dbReference type="PROSITE" id="PS50850">
    <property type="entry name" value="MFS"/>
    <property type="match status" value="1"/>
</dbReference>
<feature type="transmembrane region" description="Helical" evidence="7">
    <location>
        <begin position="464"/>
        <end position="487"/>
    </location>
</feature>
<evidence type="ECO:0000256" key="6">
    <source>
        <dbReference type="SAM" id="MobiDB-lite"/>
    </source>
</evidence>
<keyword evidence="10" id="KW-1185">Reference proteome</keyword>
<feature type="transmembrane region" description="Helical" evidence="7">
    <location>
        <begin position="535"/>
        <end position="554"/>
    </location>
</feature>
<dbReference type="GO" id="GO:0022857">
    <property type="term" value="F:transmembrane transporter activity"/>
    <property type="evidence" value="ECO:0007669"/>
    <property type="project" value="InterPro"/>
</dbReference>
<dbReference type="CDD" id="cd17502">
    <property type="entry name" value="MFS_Azr1_MDR_like"/>
    <property type="match status" value="1"/>
</dbReference>
<dbReference type="Gene3D" id="1.20.1250.20">
    <property type="entry name" value="MFS general substrate transporter like domains"/>
    <property type="match status" value="1"/>
</dbReference>
<dbReference type="PANTHER" id="PTHR23501:SF193">
    <property type="entry name" value="MULTIDRUG TRANSPORTER, PUTATIVE (AFU_ORTHOLOGUE AFUA_8G00940)-RELATED"/>
    <property type="match status" value="1"/>
</dbReference>
<dbReference type="SUPFAM" id="SSF103473">
    <property type="entry name" value="MFS general substrate transporter"/>
    <property type="match status" value="1"/>
</dbReference>
<keyword evidence="5 7" id="KW-0472">Membrane</keyword>
<feature type="transmembrane region" description="Helical" evidence="7">
    <location>
        <begin position="365"/>
        <end position="385"/>
    </location>
</feature>
<dbReference type="PANTHER" id="PTHR23501">
    <property type="entry name" value="MAJOR FACILITATOR SUPERFAMILY"/>
    <property type="match status" value="1"/>
</dbReference>
<evidence type="ECO:0000256" key="5">
    <source>
        <dbReference type="ARBA" id="ARBA00023136"/>
    </source>
</evidence>
<dbReference type="RefSeq" id="XP_013274934.1">
    <property type="nucleotide sequence ID" value="XM_013419480.1"/>
</dbReference>
<feature type="transmembrane region" description="Helical" evidence="7">
    <location>
        <begin position="331"/>
        <end position="353"/>
    </location>
</feature>
<evidence type="ECO:0000256" key="2">
    <source>
        <dbReference type="ARBA" id="ARBA00007520"/>
    </source>
</evidence>
<evidence type="ECO:0000256" key="3">
    <source>
        <dbReference type="ARBA" id="ARBA00022692"/>
    </source>
</evidence>
<feature type="transmembrane region" description="Helical" evidence="7">
    <location>
        <begin position="162"/>
        <end position="182"/>
    </location>
</feature>
<dbReference type="AlphaFoldDB" id="A0A0D2HBJ2"/>
<evidence type="ECO:0000259" key="8">
    <source>
        <dbReference type="PROSITE" id="PS50850"/>
    </source>
</evidence>
<evidence type="ECO:0000256" key="1">
    <source>
        <dbReference type="ARBA" id="ARBA00004141"/>
    </source>
</evidence>
<dbReference type="Pfam" id="PF07690">
    <property type="entry name" value="MFS_1"/>
    <property type="match status" value="1"/>
</dbReference>
<feature type="transmembrane region" description="Helical" evidence="7">
    <location>
        <begin position="290"/>
        <end position="311"/>
    </location>
</feature>
<gene>
    <name evidence="9" type="ORF">Z518_02452</name>
</gene>
<sequence>MENTSSSEQHEMLAKKDMSGTNDETDPTPLDPSRPTNNNGQPIVHPEKKQDEIGEVSKPTGLALFILVSAVFFAAFLMALNGSIIATAIPQITSHFNSLNDIGWYGSAYLISTCSLQPLVGKFYTHFPIKQTYLIFVSLFSLGSLIAGVATSSNMVIVGRAIQGIGGAGVINGTFITISVVAPKENKPLLIGIGMACATIGSVIGPLIGGALTQKVSWRWCFYINLPPSGFVLCVLLSLAIPEQMEKKPVRLNFKSIILEELDFTGFAFFAPACVMLLLAVTWGGQQYRWGSSTIIGLFCGSFAMFIVFSVWEVYRGEKAMIPPTIARNRLVIFGCFTSCFQMGSSLLLSYYLPLWFQVVKNASPTMSGVMILPTAISQGFGAVIAGKFVQVIGYCTSWALIGCMLTSVGAGLMTTFVPSTGAGPWIGYQILVGTGRGSVLQMPITAIQNLLPAKEISIATSQVFFFQYLGGAVFIAIGDTIFSTVLRASLHKYAPGADPQDVIDVGASSVRSNVSAVDLPGVLRAYDYAIVDTFYLAVGGSCAAFLTSFGMGWQKLPQQKKDQKKTDGGDP</sequence>
<dbReference type="GO" id="GO:0005886">
    <property type="term" value="C:plasma membrane"/>
    <property type="evidence" value="ECO:0007669"/>
    <property type="project" value="TreeGrafter"/>
</dbReference>
<feature type="transmembrane region" description="Helical" evidence="7">
    <location>
        <begin position="102"/>
        <end position="120"/>
    </location>
</feature>
<dbReference type="InterPro" id="IPR036259">
    <property type="entry name" value="MFS_trans_sf"/>
</dbReference>
<comment type="similarity">
    <text evidence="2">Belongs to the major facilitator superfamily. TCR/Tet family.</text>
</comment>
<dbReference type="HOGENOM" id="CLU_000960_22_1_1"/>
<feature type="transmembrane region" description="Helical" evidence="7">
    <location>
        <begin position="220"/>
        <end position="241"/>
    </location>
</feature>
<feature type="compositionally biased region" description="Basic and acidic residues" evidence="6">
    <location>
        <begin position="8"/>
        <end position="18"/>
    </location>
</feature>
<feature type="transmembrane region" description="Helical" evidence="7">
    <location>
        <begin position="132"/>
        <end position="150"/>
    </location>
</feature>